<comment type="caution">
    <text evidence="10">Lacks conserved residue(s) required for the propagation of feature annotation.</text>
</comment>
<organism evidence="11 12">
    <name type="scientific">Cotesia congregata</name>
    <name type="common">Parasitoid wasp</name>
    <name type="synonym">Apanteles congregatus</name>
    <dbReference type="NCBI Taxonomy" id="51543"/>
    <lineage>
        <taxon>Eukaryota</taxon>
        <taxon>Metazoa</taxon>
        <taxon>Ecdysozoa</taxon>
        <taxon>Arthropoda</taxon>
        <taxon>Hexapoda</taxon>
        <taxon>Insecta</taxon>
        <taxon>Pterygota</taxon>
        <taxon>Neoptera</taxon>
        <taxon>Endopterygota</taxon>
        <taxon>Hymenoptera</taxon>
        <taxon>Apocrita</taxon>
        <taxon>Ichneumonoidea</taxon>
        <taxon>Braconidae</taxon>
        <taxon>Microgastrinae</taxon>
        <taxon>Cotesia</taxon>
    </lineage>
</organism>
<keyword evidence="3 10" id="KW-0716">Sensory transduction</keyword>
<dbReference type="EMBL" id="CAJNRD030001122">
    <property type="protein sequence ID" value="CAG5100923.1"/>
    <property type="molecule type" value="Genomic_DNA"/>
</dbReference>
<dbReference type="AlphaFoldDB" id="A0A8J2HLF2"/>
<evidence type="ECO:0000313" key="12">
    <source>
        <dbReference type="Proteomes" id="UP000786811"/>
    </source>
</evidence>
<feature type="transmembrane region" description="Helical" evidence="10">
    <location>
        <begin position="51"/>
        <end position="73"/>
    </location>
</feature>
<dbReference type="GO" id="GO:0004984">
    <property type="term" value="F:olfactory receptor activity"/>
    <property type="evidence" value="ECO:0007669"/>
    <property type="project" value="InterPro"/>
</dbReference>
<feature type="transmembrane region" description="Helical" evidence="10">
    <location>
        <begin position="318"/>
        <end position="335"/>
    </location>
</feature>
<keyword evidence="5 10" id="KW-0552">Olfaction</keyword>
<dbReference type="GO" id="GO:0007165">
    <property type="term" value="P:signal transduction"/>
    <property type="evidence" value="ECO:0007669"/>
    <property type="project" value="UniProtKB-KW"/>
</dbReference>
<dbReference type="Pfam" id="PF02949">
    <property type="entry name" value="7tm_6"/>
    <property type="match status" value="1"/>
</dbReference>
<evidence type="ECO:0000256" key="10">
    <source>
        <dbReference type="RuleBase" id="RU351113"/>
    </source>
</evidence>
<dbReference type="PANTHER" id="PTHR21137">
    <property type="entry name" value="ODORANT RECEPTOR"/>
    <property type="match status" value="1"/>
</dbReference>
<evidence type="ECO:0000256" key="4">
    <source>
        <dbReference type="ARBA" id="ARBA00022692"/>
    </source>
</evidence>
<comment type="similarity">
    <text evidence="10">Belongs to the insect chemoreceptor superfamily. Heteromeric odorant receptor channel (TC 1.A.69) family.</text>
</comment>
<feature type="transmembrane region" description="Helical" evidence="10">
    <location>
        <begin position="281"/>
        <end position="306"/>
    </location>
</feature>
<feature type="transmembrane region" description="Helical" evidence="10">
    <location>
        <begin position="85"/>
        <end position="104"/>
    </location>
</feature>
<dbReference type="PANTHER" id="PTHR21137:SF35">
    <property type="entry name" value="ODORANT RECEPTOR 19A-RELATED"/>
    <property type="match status" value="1"/>
</dbReference>
<keyword evidence="8 10" id="KW-0675">Receptor</keyword>
<evidence type="ECO:0000256" key="3">
    <source>
        <dbReference type="ARBA" id="ARBA00022606"/>
    </source>
</evidence>
<dbReference type="GO" id="GO:0005886">
    <property type="term" value="C:plasma membrane"/>
    <property type="evidence" value="ECO:0007669"/>
    <property type="project" value="UniProtKB-SubCell"/>
</dbReference>
<keyword evidence="9 10" id="KW-0807">Transducer</keyword>
<accession>A0A8J2HLF2</accession>
<name>A0A8J2HLF2_COTCN</name>
<evidence type="ECO:0000256" key="9">
    <source>
        <dbReference type="ARBA" id="ARBA00023224"/>
    </source>
</evidence>
<dbReference type="InterPro" id="IPR004117">
    <property type="entry name" value="7tm6_olfct_rcpt"/>
</dbReference>
<keyword evidence="6 10" id="KW-1133">Transmembrane helix</keyword>
<keyword evidence="12" id="KW-1185">Reference proteome</keyword>
<feature type="transmembrane region" description="Helical" evidence="10">
    <location>
        <begin position="142"/>
        <end position="165"/>
    </location>
</feature>
<sequence length="411" mass="47360">MALNQGETILSNKSENCHKHKAVKYTYFFLNLLGIGPLTTESLTITKIVSFIWSVTIVAIGVWEMSFRFIYIYFDVTDVDDQMDLLAPVVLLAVIILKYTSIIYRHDTIKKFTKHIIDDWSMIGNQEEEDIMKKNLNMSNNITFVFAVMMYLCCVLYNCLMPHVIPLLFNSSDQNSSERIVIFPGYNSVFDVDSFPIYQITYVFHQLTALSGYTILITSCNLIVVLVTHACSQLQIITNQIDSLLNNFSKKEKFSYTKLSFTISRHVRVLEFSNKLLKKMIFELCLIEVGASSILLCIDEFCVLRLLEKKEFANMTSYIMIFFSLSFNILIICYFSELLEAQFMNVGEKLNSVEWYKTPVNTRQYFNLIIIMSQQPQKISAGGIVDLSFVTYLQILKSGFAYLQLLRASNI</sequence>
<evidence type="ECO:0000256" key="1">
    <source>
        <dbReference type="ARBA" id="ARBA00004651"/>
    </source>
</evidence>
<feature type="transmembrane region" description="Helical" evidence="10">
    <location>
        <begin position="210"/>
        <end position="231"/>
    </location>
</feature>
<dbReference type="Proteomes" id="UP000786811">
    <property type="component" value="Unassembled WGS sequence"/>
</dbReference>
<evidence type="ECO:0000256" key="2">
    <source>
        <dbReference type="ARBA" id="ARBA00022475"/>
    </source>
</evidence>
<reference evidence="11" key="1">
    <citation type="submission" date="2021-04" db="EMBL/GenBank/DDBJ databases">
        <authorList>
            <person name="Chebbi M.A.C M."/>
        </authorList>
    </citation>
    <scope>NUCLEOTIDE SEQUENCE</scope>
</reference>
<comment type="caution">
    <text evidence="11">The sequence shown here is derived from an EMBL/GenBank/DDBJ whole genome shotgun (WGS) entry which is preliminary data.</text>
</comment>
<evidence type="ECO:0000313" key="11">
    <source>
        <dbReference type="EMBL" id="CAG5100923.1"/>
    </source>
</evidence>
<keyword evidence="7 10" id="KW-0472">Membrane</keyword>
<protein>
    <recommendedName>
        <fullName evidence="10">Odorant receptor</fullName>
    </recommendedName>
</protein>
<keyword evidence="2" id="KW-1003">Cell membrane</keyword>
<gene>
    <name evidence="11" type="ORF">HICCMSTLAB_LOCUS9996</name>
</gene>
<evidence type="ECO:0000256" key="7">
    <source>
        <dbReference type="ARBA" id="ARBA00023136"/>
    </source>
</evidence>
<evidence type="ECO:0000256" key="8">
    <source>
        <dbReference type="ARBA" id="ARBA00023170"/>
    </source>
</evidence>
<keyword evidence="4 10" id="KW-0812">Transmembrane</keyword>
<comment type="subcellular location">
    <subcellularLocation>
        <location evidence="1 10">Cell membrane</location>
        <topology evidence="1 10">Multi-pass membrane protein</topology>
    </subcellularLocation>
</comment>
<dbReference type="GO" id="GO:0005549">
    <property type="term" value="F:odorant binding"/>
    <property type="evidence" value="ECO:0007669"/>
    <property type="project" value="InterPro"/>
</dbReference>
<evidence type="ECO:0000256" key="6">
    <source>
        <dbReference type="ARBA" id="ARBA00022989"/>
    </source>
</evidence>
<evidence type="ECO:0000256" key="5">
    <source>
        <dbReference type="ARBA" id="ARBA00022725"/>
    </source>
</evidence>
<proteinExistence type="inferred from homology"/>
<dbReference type="OrthoDB" id="7634903at2759"/>